<protein>
    <submittedName>
        <fullName evidence="2">Uncharacterized protein</fullName>
    </submittedName>
</protein>
<keyword evidence="1" id="KW-1133">Transmembrane helix</keyword>
<keyword evidence="1" id="KW-0472">Membrane</keyword>
<organism evidence="2 3">
    <name type="scientific">Candidatus Liberibacter ctenarytainae</name>
    <dbReference type="NCBI Taxonomy" id="2020335"/>
    <lineage>
        <taxon>Bacteria</taxon>
        <taxon>Pseudomonadati</taxon>
        <taxon>Pseudomonadota</taxon>
        <taxon>Alphaproteobacteria</taxon>
        <taxon>Hyphomicrobiales</taxon>
        <taxon>Rhizobiaceae</taxon>
        <taxon>Liberibacter</taxon>
    </lineage>
</organism>
<evidence type="ECO:0000313" key="2">
    <source>
        <dbReference type="EMBL" id="MBL0849240.1"/>
    </source>
</evidence>
<proteinExistence type="predicted"/>
<accession>A0A937ACJ3</accession>
<gene>
    <name evidence="2" type="ORF">EU981_04105</name>
</gene>
<dbReference type="EMBL" id="SEOL01000008">
    <property type="protein sequence ID" value="MBL0849240.1"/>
    <property type="molecule type" value="Genomic_DNA"/>
</dbReference>
<evidence type="ECO:0000313" key="3">
    <source>
        <dbReference type="Proteomes" id="UP000736856"/>
    </source>
</evidence>
<sequence>MVCFGLYSIVLNASLVCYLLGCRYFVFLNNLPIYLQCAFVAVIIVSTFAGIAKILGGAFKIQGEKHKDDILIPSIPQLINKILNKLED</sequence>
<keyword evidence="1" id="KW-0812">Transmembrane</keyword>
<name>A0A937ACJ3_9HYPH</name>
<evidence type="ECO:0000256" key="1">
    <source>
        <dbReference type="SAM" id="Phobius"/>
    </source>
</evidence>
<comment type="caution">
    <text evidence="2">The sequence shown here is derived from an EMBL/GenBank/DDBJ whole genome shotgun (WGS) entry which is preliminary data.</text>
</comment>
<dbReference type="AlphaFoldDB" id="A0A937ACJ3"/>
<dbReference type="Proteomes" id="UP000736856">
    <property type="component" value="Unassembled WGS sequence"/>
</dbReference>
<feature type="transmembrane region" description="Helical" evidence="1">
    <location>
        <begin position="7"/>
        <end position="27"/>
    </location>
</feature>
<reference evidence="2" key="1">
    <citation type="submission" date="2019-02" db="EMBL/GenBank/DDBJ databases">
        <title>A novel Candidatus Liberibacter species associated with the New Zealand native fuchsia psyllid, Ctenarytaina fuchsiae.</title>
        <authorList>
            <person name="Thompson S.M."/>
            <person name="Jorgensen N."/>
            <person name="David C."/>
            <person name="Bulman S.R."/>
            <person name="Smith G.R."/>
        </authorList>
    </citation>
    <scope>NUCLEOTIDE SEQUENCE</scope>
    <source>
        <strain evidence="2">Oxford</strain>
    </source>
</reference>
<feature type="transmembrane region" description="Helical" evidence="1">
    <location>
        <begin position="33"/>
        <end position="55"/>
    </location>
</feature>